<feature type="region of interest" description="Disordered" evidence="1">
    <location>
        <begin position="503"/>
        <end position="524"/>
    </location>
</feature>
<organism evidence="2 3">
    <name type="scientific">Monosporascus cannonballus</name>
    <dbReference type="NCBI Taxonomy" id="155416"/>
    <lineage>
        <taxon>Eukaryota</taxon>
        <taxon>Fungi</taxon>
        <taxon>Dikarya</taxon>
        <taxon>Ascomycota</taxon>
        <taxon>Pezizomycotina</taxon>
        <taxon>Sordariomycetes</taxon>
        <taxon>Xylariomycetidae</taxon>
        <taxon>Xylariales</taxon>
        <taxon>Xylariales incertae sedis</taxon>
        <taxon>Monosporascus</taxon>
    </lineage>
</organism>
<sequence length="524" mass="57266">MLSEDYKDYYLGTGLRLLARSSEAPWNGAPPMPGDPLCRPLPRAARPVGSDHPVAALYDRLLRARFRRLVAATDWSAISVLRLGFCDGEDDFPVVVLVVLNAGAGVDELWARSLAVRGKELLEAAATGPDLFELRSAGVPDVEVEIAEAAPASDWGPETDTVGPLEPCVWASLRVSAPDRQNRTVESDVSKGIFVDLKAPFERGGHCAVTCHPIRQGDIPYVYMPGVSQKRPVECPSPDDYARTMAILEVRERELLRQEAIPHSYRQDITTAHVAAQRTMILTSVRRIPDFGYVLRSSGPTIDAQTGCLLKWTLVEVDPCMGSRAKSSFPWAPALDELFGTANLHRMTEGAVRTANLQHPNNPDALSAFVFKLGRETGLRCGLLNNVRSDIRSLHPADDDSGGLVELITAETVVLDAPMPRPGQGFRWKISPFSRSGDSGATVIDFAGAVVGMLVTPDAPGQWGPVSVVTPVDRLLESIWTTLDEDDPPPKWLAPPRPYALREVQEPLRSRSPGVKYYNSNKNK</sequence>
<evidence type="ECO:0000313" key="3">
    <source>
        <dbReference type="Proteomes" id="UP000294003"/>
    </source>
</evidence>
<keyword evidence="3" id="KW-1185">Reference proteome</keyword>
<dbReference type="Proteomes" id="UP000294003">
    <property type="component" value="Unassembled WGS sequence"/>
</dbReference>
<name>A0ABY0HCJ0_9PEZI</name>
<dbReference type="EMBL" id="QJNS01000103">
    <property type="protein sequence ID" value="RYO87203.1"/>
    <property type="molecule type" value="Genomic_DNA"/>
</dbReference>
<gene>
    <name evidence="2" type="ORF">DL762_004331</name>
</gene>
<proteinExistence type="predicted"/>
<reference evidence="2 3" key="1">
    <citation type="submission" date="2018-06" db="EMBL/GenBank/DDBJ databases">
        <title>Complete Genomes of Monosporascus.</title>
        <authorList>
            <person name="Robinson A.J."/>
            <person name="Natvig D.O."/>
        </authorList>
    </citation>
    <scope>NUCLEOTIDE SEQUENCE [LARGE SCALE GENOMIC DNA]</scope>
    <source>
        <strain evidence="2 3">CBS 609.92</strain>
    </source>
</reference>
<accession>A0ABY0HCJ0</accession>
<evidence type="ECO:0000313" key="2">
    <source>
        <dbReference type="EMBL" id="RYO87203.1"/>
    </source>
</evidence>
<comment type="caution">
    <text evidence="2">The sequence shown here is derived from an EMBL/GenBank/DDBJ whole genome shotgun (WGS) entry which is preliminary data.</text>
</comment>
<evidence type="ECO:0000256" key="1">
    <source>
        <dbReference type="SAM" id="MobiDB-lite"/>
    </source>
</evidence>
<protein>
    <submittedName>
        <fullName evidence="2">Uncharacterized protein</fullName>
    </submittedName>
</protein>